<protein>
    <submittedName>
        <fullName evidence="2">Uncharacterized protein</fullName>
    </submittedName>
</protein>
<evidence type="ECO:0000256" key="1">
    <source>
        <dbReference type="SAM" id="MobiDB-lite"/>
    </source>
</evidence>
<dbReference type="AlphaFoldDB" id="A0A653I8F0"/>
<proteinExistence type="predicted"/>
<keyword evidence="3" id="KW-1185">Reference proteome</keyword>
<dbReference type="EMBL" id="CABWKQ010000016">
    <property type="protein sequence ID" value="VWX35327.1"/>
    <property type="molecule type" value="Genomic_DNA"/>
</dbReference>
<accession>A0A653I8F0</accession>
<organism evidence="2 3">
    <name type="scientific">Exiguobacterium oxidotolerans</name>
    <dbReference type="NCBI Taxonomy" id="223958"/>
    <lineage>
        <taxon>Bacteria</taxon>
        <taxon>Bacillati</taxon>
        <taxon>Bacillota</taxon>
        <taxon>Bacilli</taxon>
        <taxon>Bacillales</taxon>
        <taxon>Bacillales Family XII. Incertae Sedis</taxon>
        <taxon>Exiguobacterium</taxon>
    </lineage>
</organism>
<reference evidence="2 3" key="1">
    <citation type="submission" date="2019-10" db="EMBL/GenBank/DDBJ databases">
        <authorList>
            <person name="Karimi E."/>
        </authorList>
    </citation>
    <scope>NUCLEOTIDE SEQUENCE [LARGE SCALE GENOMIC DNA]</scope>
    <source>
        <strain evidence="2">Exiguobacterium sp. 9Y</strain>
    </source>
</reference>
<feature type="compositionally biased region" description="Basic residues" evidence="1">
    <location>
        <begin position="44"/>
        <end position="57"/>
    </location>
</feature>
<evidence type="ECO:0000313" key="3">
    <source>
        <dbReference type="Proteomes" id="UP000439752"/>
    </source>
</evidence>
<evidence type="ECO:0000313" key="2">
    <source>
        <dbReference type="EMBL" id="VWX35327.1"/>
    </source>
</evidence>
<dbReference type="Proteomes" id="UP000439752">
    <property type="component" value="Unassembled WGS sequence"/>
</dbReference>
<name>A0A653I8F0_9BACL</name>
<sequence>MSEQPKKLSLQEAMIEQLKAKKQSQTKRPTGLRGTETKQMTSQKTKKTNNQKKRTGV</sequence>
<gene>
    <name evidence="2" type="ORF">EXIGUO9Y_230106</name>
</gene>
<dbReference type="RefSeq" id="WP_012371785.1">
    <property type="nucleotide sequence ID" value="NZ_LR732312.1"/>
</dbReference>
<feature type="region of interest" description="Disordered" evidence="1">
    <location>
        <begin position="18"/>
        <end position="57"/>
    </location>
</feature>